<accession>A0ABY9YDY2</accession>
<evidence type="ECO:0000259" key="2">
    <source>
        <dbReference type="PROSITE" id="PS50943"/>
    </source>
</evidence>
<dbReference type="Gene3D" id="1.10.260.40">
    <property type="entry name" value="lambda repressor-like DNA-binding domains"/>
    <property type="match status" value="1"/>
</dbReference>
<dbReference type="RefSeq" id="WP_102947228.1">
    <property type="nucleotide sequence ID" value="NZ_CP115543.1"/>
</dbReference>
<organism evidence="3 4">
    <name type="scientific">Stenotrophomonas aracearum</name>
    <dbReference type="NCBI Taxonomy" id="3003272"/>
    <lineage>
        <taxon>Bacteria</taxon>
        <taxon>Pseudomonadati</taxon>
        <taxon>Pseudomonadota</taxon>
        <taxon>Gammaproteobacteria</taxon>
        <taxon>Lysobacterales</taxon>
        <taxon>Lysobacteraceae</taxon>
        <taxon>Stenotrophomonas</taxon>
    </lineage>
</organism>
<name>A0ABY9YDY2_9GAMM</name>
<keyword evidence="4" id="KW-1185">Reference proteome</keyword>
<reference evidence="3 4" key="1">
    <citation type="submission" date="2022-12" db="EMBL/GenBank/DDBJ databases">
        <title>Two new species, Stenotrophomonas aracearum and Stenotrophomonas oahuensis, isolated from Anthurium (Araceae family) in Hawaii.</title>
        <authorList>
            <person name="Chunag S.C."/>
            <person name="Dobhal S."/>
            <person name="Alvarez A."/>
            <person name="Arif M."/>
        </authorList>
    </citation>
    <scope>NUCLEOTIDE SEQUENCE [LARGE SCALE GENOMIC DNA]</scope>
    <source>
        <strain evidence="3 4">A5588</strain>
    </source>
</reference>
<proteinExistence type="predicted"/>
<dbReference type="Pfam" id="PF13560">
    <property type="entry name" value="HTH_31"/>
    <property type="match status" value="1"/>
</dbReference>
<dbReference type="EMBL" id="CP115543">
    <property type="protein sequence ID" value="WNH48903.1"/>
    <property type="molecule type" value="Genomic_DNA"/>
</dbReference>
<dbReference type="InterPro" id="IPR001387">
    <property type="entry name" value="Cro/C1-type_HTH"/>
</dbReference>
<evidence type="ECO:0000313" key="4">
    <source>
        <dbReference type="Proteomes" id="UP001305421"/>
    </source>
</evidence>
<evidence type="ECO:0000313" key="3">
    <source>
        <dbReference type="EMBL" id="WNH48903.1"/>
    </source>
</evidence>
<dbReference type="PROSITE" id="PS50943">
    <property type="entry name" value="HTH_CROC1"/>
    <property type="match status" value="1"/>
</dbReference>
<sequence length="145" mass="16104">MAILKTPDDLGSLIRQRRKALGWDQARLAHDAGVSRQWVIEVEKGKPRAELQLVLRVMNVLGIPLMAATPVPNREADVPQVDINEIVDRHRSPRRQGSAQSHAGTLSYAEILERARQMPPPGVAAPVLSVHETPATYRRTSKKKP</sequence>
<protein>
    <submittedName>
        <fullName evidence="3">Type II toxin-antitoxin system Y4mF family antitoxin</fullName>
    </submittedName>
</protein>
<gene>
    <name evidence="3" type="ORF">PDM28_00785</name>
</gene>
<feature type="compositionally biased region" description="Polar residues" evidence="1">
    <location>
        <begin position="95"/>
        <end position="104"/>
    </location>
</feature>
<feature type="domain" description="HTH cro/C1-type" evidence="2">
    <location>
        <begin position="14"/>
        <end position="68"/>
    </location>
</feature>
<dbReference type="InterPro" id="IPR010982">
    <property type="entry name" value="Lambda_DNA-bd_dom_sf"/>
</dbReference>
<dbReference type="SMART" id="SM00530">
    <property type="entry name" value="HTH_XRE"/>
    <property type="match status" value="1"/>
</dbReference>
<dbReference type="InterPro" id="IPR017507">
    <property type="entry name" value="Tscrpt_reg_HipB-like"/>
</dbReference>
<dbReference type="NCBIfam" id="TIGR03070">
    <property type="entry name" value="couple_hipB"/>
    <property type="match status" value="1"/>
</dbReference>
<dbReference type="Proteomes" id="UP001305421">
    <property type="component" value="Chromosome"/>
</dbReference>
<dbReference type="SUPFAM" id="SSF47413">
    <property type="entry name" value="lambda repressor-like DNA-binding domains"/>
    <property type="match status" value="1"/>
</dbReference>
<evidence type="ECO:0000256" key="1">
    <source>
        <dbReference type="SAM" id="MobiDB-lite"/>
    </source>
</evidence>
<feature type="region of interest" description="Disordered" evidence="1">
    <location>
        <begin position="120"/>
        <end position="145"/>
    </location>
</feature>
<dbReference type="CDD" id="cd00093">
    <property type="entry name" value="HTH_XRE"/>
    <property type="match status" value="1"/>
</dbReference>
<feature type="region of interest" description="Disordered" evidence="1">
    <location>
        <begin position="90"/>
        <end position="109"/>
    </location>
</feature>